<organism evidence="2 3">
    <name type="scientific">Trichomonas vaginalis (strain ATCC PRA-98 / G3)</name>
    <dbReference type="NCBI Taxonomy" id="412133"/>
    <lineage>
        <taxon>Eukaryota</taxon>
        <taxon>Metamonada</taxon>
        <taxon>Parabasalia</taxon>
        <taxon>Trichomonadida</taxon>
        <taxon>Trichomonadidae</taxon>
        <taxon>Trichomonas</taxon>
    </lineage>
</organism>
<evidence type="ECO:0000256" key="1">
    <source>
        <dbReference type="SAM" id="MobiDB-lite"/>
    </source>
</evidence>
<proteinExistence type="predicted"/>
<feature type="compositionally biased region" description="Basic and acidic residues" evidence="1">
    <location>
        <begin position="38"/>
        <end position="47"/>
    </location>
</feature>
<evidence type="ECO:0000313" key="2">
    <source>
        <dbReference type="EMBL" id="EAY02321.1"/>
    </source>
</evidence>
<evidence type="ECO:0000313" key="3">
    <source>
        <dbReference type="Proteomes" id="UP000001542"/>
    </source>
</evidence>
<dbReference type="EMBL" id="DS113540">
    <property type="protein sequence ID" value="EAY02321.1"/>
    <property type="molecule type" value="Genomic_DNA"/>
</dbReference>
<reference evidence="2" key="2">
    <citation type="journal article" date="2007" name="Science">
        <title>Draft genome sequence of the sexually transmitted pathogen Trichomonas vaginalis.</title>
        <authorList>
            <person name="Carlton J.M."/>
            <person name="Hirt R.P."/>
            <person name="Silva J.C."/>
            <person name="Delcher A.L."/>
            <person name="Schatz M."/>
            <person name="Zhao Q."/>
            <person name="Wortman J.R."/>
            <person name="Bidwell S.L."/>
            <person name="Alsmark U.C.M."/>
            <person name="Besteiro S."/>
            <person name="Sicheritz-Ponten T."/>
            <person name="Noel C.J."/>
            <person name="Dacks J.B."/>
            <person name="Foster P.G."/>
            <person name="Simillion C."/>
            <person name="Van de Peer Y."/>
            <person name="Miranda-Saavedra D."/>
            <person name="Barton G.J."/>
            <person name="Westrop G.D."/>
            <person name="Mueller S."/>
            <person name="Dessi D."/>
            <person name="Fiori P.L."/>
            <person name="Ren Q."/>
            <person name="Paulsen I."/>
            <person name="Zhang H."/>
            <person name="Bastida-Corcuera F.D."/>
            <person name="Simoes-Barbosa A."/>
            <person name="Brown M.T."/>
            <person name="Hayes R.D."/>
            <person name="Mukherjee M."/>
            <person name="Okumura C.Y."/>
            <person name="Schneider R."/>
            <person name="Smith A.J."/>
            <person name="Vanacova S."/>
            <person name="Villalvazo M."/>
            <person name="Haas B.J."/>
            <person name="Pertea M."/>
            <person name="Feldblyum T.V."/>
            <person name="Utterback T.R."/>
            <person name="Shu C.L."/>
            <person name="Osoegawa K."/>
            <person name="de Jong P.J."/>
            <person name="Hrdy I."/>
            <person name="Horvathova L."/>
            <person name="Zubacova Z."/>
            <person name="Dolezal P."/>
            <person name="Malik S.B."/>
            <person name="Logsdon J.M. Jr."/>
            <person name="Henze K."/>
            <person name="Gupta A."/>
            <person name="Wang C.C."/>
            <person name="Dunne R.L."/>
            <person name="Upcroft J.A."/>
            <person name="Upcroft P."/>
            <person name="White O."/>
            <person name="Salzberg S.L."/>
            <person name="Tang P."/>
            <person name="Chiu C.-H."/>
            <person name="Lee Y.-S."/>
            <person name="Embley T.M."/>
            <person name="Coombs G.H."/>
            <person name="Mottram J.C."/>
            <person name="Tachezy J."/>
            <person name="Fraser-Liggett C.M."/>
            <person name="Johnson P.J."/>
        </authorList>
    </citation>
    <scope>NUCLEOTIDE SEQUENCE [LARGE SCALE GENOMIC DNA]</scope>
    <source>
        <strain evidence="2">G3</strain>
    </source>
</reference>
<dbReference type="AlphaFoldDB" id="A2EYG8"/>
<name>A2EYG8_TRIV3</name>
<accession>A2EYG8</accession>
<dbReference type="VEuPathDB" id="TrichDB:TVAG_275950"/>
<dbReference type="Proteomes" id="UP000001542">
    <property type="component" value="Unassembled WGS sequence"/>
</dbReference>
<protein>
    <submittedName>
        <fullName evidence="2">Uncharacterized protein</fullName>
    </submittedName>
</protein>
<keyword evidence="3" id="KW-1185">Reference proteome</keyword>
<sequence>MRNTSTNQEASKLLILTKGSFGAPESPSTESQMGKCPLADERCETHLRTRSSKAPNPYEREPWSS</sequence>
<feature type="region of interest" description="Disordered" evidence="1">
    <location>
        <begin position="1"/>
        <end position="65"/>
    </location>
</feature>
<reference evidence="2" key="1">
    <citation type="submission" date="2006-10" db="EMBL/GenBank/DDBJ databases">
        <authorList>
            <person name="Amadeo P."/>
            <person name="Zhao Q."/>
            <person name="Wortman J."/>
            <person name="Fraser-Liggett C."/>
            <person name="Carlton J."/>
        </authorList>
    </citation>
    <scope>NUCLEOTIDE SEQUENCE</scope>
    <source>
        <strain evidence="2">G3</strain>
    </source>
</reference>
<feature type="compositionally biased region" description="Polar residues" evidence="1">
    <location>
        <begin position="1"/>
        <end position="10"/>
    </location>
</feature>
<dbReference type="InParanoid" id="A2EYG8"/>
<gene>
    <name evidence="2" type="ORF">TVAG_275950</name>
</gene>